<dbReference type="GO" id="GO:0015035">
    <property type="term" value="F:protein-disulfide reductase activity"/>
    <property type="evidence" value="ECO:0007669"/>
    <property type="project" value="InterPro"/>
</dbReference>
<evidence type="ECO:0000256" key="4">
    <source>
        <dbReference type="ARBA" id="ARBA00023157"/>
    </source>
</evidence>
<dbReference type="SUPFAM" id="SSF52833">
    <property type="entry name" value="Thioredoxin-like"/>
    <property type="match status" value="1"/>
</dbReference>
<dbReference type="InterPro" id="IPR013766">
    <property type="entry name" value="Thioredoxin_domain"/>
</dbReference>
<accession>A0AAN0ILA4</accession>
<reference evidence="8" key="1">
    <citation type="journal article" date="2010" name="Nature">
        <title>The Amphimedon queenslandica genome and the evolution of animal complexity.</title>
        <authorList>
            <person name="Srivastava M."/>
            <person name="Simakov O."/>
            <person name="Chapman J."/>
            <person name="Fahey B."/>
            <person name="Gauthier M.E."/>
            <person name="Mitros T."/>
            <person name="Richards G.S."/>
            <person name="Conaco C."/>
            <person name="Dacre M."/>
            <person name="Hellsten U."/>
            <person name="Larroux C."/>
            <person name="Putnam N.H."/>
            <person name="Stanke M."/>
            <person name="Adamska M."/>
            <person name="Darling A."/>
            <person name="Degnan S.M."/>
            <person name="Oakley T.H."/>
            <person name="Plachetzki D.C."/>
            <person name="Zhai Y."/>
            <person name="Adamski M."/>
            <person name="Calcino A."/>
            <person name="Cummins S.F."/>
            <person name="Goodstein D.M."/>
            <person name="Harris C."/>
            <person name="Jackson D.J."/>
            <person name="Leys S.P."/>
            <person name="Shu S."/>
            <person name="Woodcroft B.J."/>
            <person name="Vervoort M."/>
            <person name="Kosik K.S."/>
            <person name="Manning G."/>
            <person name="Degnan B.M."/>
            <person name="Rokhsar D.S."/>
        </authorList>
    </citation>
    <scope>NUCLEOTIDE SEQUENCE [LARGE SCALE GENOMIC DNA]</scope>
</reference>
<dbReference type="KEGG" id="aqu:105312659"/>
<dbReference type="CDD" id="cd02947">
    <property type="entry name" value="TRX_family"/>
    <property type="match status" value="1"/>
</dbReference>
<keyword evidence="2" id="KW-0813">Transport</keyword>
<dbReference type="InterPro" id="IPR036249">
    <property type="entry name" value="Thioredoxin-like_sf"/>
</dbReference>
<sequence length="131" mass="14896">MASLLRCVSRLTRFQTRHISLTAARRDEYDIKDDADFKKRVLENKKPVVVDFHAVWCGPCRDLAPKLSKIVNSRDNKVDLAKVNIDHHQELAVNYGVAAVPTVMLMKDGKMITSFLGLISDKEIEDFVPKE</sequence>
<evidence type="ECO:0000256" key="3">
    <source>
        <dbReference type="ARBA" id="ARBA00022982"/>
    </source>
</evidence>
<dbReference type="GO" id="GO:0005739">
    <property type="term" value="C:mitochondrion"/>
    <property type="evidence" value="ECO:0007669"/>
    <property type="project" value="TreeGrafter"/>
</dbReference>
<feature type="domain" description="Thioredoxin" evidence="6">
    <location>
        <begin position="17"/>
        <end position="131"/>
    </location>
</feature>
<dbReference type="NCBIfam" id="TIGR01068">
    <property type="entry name" value="thioredoxin"/>
    <property type="match status" value="1"/>
</dbReference>
<dbReference type="GO" id="GO:0045454">
    <property type="term" value="P:cell redox homeostasis"/>
    <property type="evidence" value="ECO:0007669"/>
    <property type="project" value="TreeGrafter"/>
</dbReference>
<evidence type="ECO:0000313" key="8">
    <source>
        <dbReference type="Proteomes" id="UP000007879"/>
    </source>
</evidence>
<dbReference type="Gene3D" id="3.40.30.10">
    <property type="entry name" value="Glutaredoxin"/>
    <property type="match status" value="1"/>
</dbReference>
<dbReference type="InterPro" id="IPR005746">
    <property type="entry name" value="Thioredoxin"/>
</dbReference>
<name>A0AAN0ILA4_AMPQE</name>
<keyword evidence="3" id="KW-0249">Electron transport</keyword>
<dbReference type="PANTHER" id="PTHR43601">
    <property type="entry name" value="THIOREDOXIN, MITOCHONDRIAL"/>
    <property type="match status" value="1"/>
</dbReference>
<dbReference type="FunFam" id="3.40.30.10:FF:000001">
    <property type="entry name" value="Thioredoxin"/>
    <property type="match status" value="1"/>
</dbReference>
<reference evidence="7" key="2">
    <citation type="submission" date="2024-06" db="UniProtKB">
        <authorList>
            <consortium name="EnsemblMetazoa"/>
        </authorList>
    </citation>
    <scope>IDENTIFICATION</scope>
</reference>
<proteinExistence type="inferred from homology"/>
<dbReference type="RefSeq" id="XP_011403778.1">
    <property type="nucleotide sequence ID" value="XM_011405476.2"/>
</dbReference>
<keyword evidence="8" id="KW-1185">Reference proteome</keyword>
<organism evidence="7 8">
    <name type="scientific">Amphimedon queenslandica</name>
    <name type="common">Sponge</name>
    <dbReference type="NCBI Taxonomy" id="400682"/>
    <lineage>
        <taxon>Eukaryota</taxon>
        <taxon>Metazoa</taxon>
        <taxon>Porifera</taxon>
        <taxon>Demospongiae</taxon>
        <taxon>Heteroscleromorpha</taxon>
        <taxon>Haplosclerida</taxon>
        <taxon>Niphatidae</taxon>
        <taxon>Amphimedon</taxon>
    </lineage>
</organism>
<keyword evidence="5" id="KW-0676">Redox-active center</keyword>
<dbReference type="AlphaFoldDB" id="A0AAN0ILA4"/>
<dbReference type="PROSITE" id="PS00194">
    <property type="entry name" value="THIOREDOXIN_1"/>
    <property type="match status" value="1"/>
</dbReference>
<dbReference type="GeneID" id="105312659"/>
<keyword evidence="4" id="KW-1015">Disulfide bond</keyword>
<dbReference type="EnsemblMetazoa" id="XM_011405476.2">
    <property type="protein sequence ID" value="XP_011403778.1"/>
    <property type="gene ID" value="LOC105312659"/>
</dbReference>
<dbReference type="PANTHER" id="PTHR43601:SF3">
    <property type="entry name" value="THIOREDOXIN, MITOCHONDRIAL"/>
    <property type="match status" value="1"/>
</dbReference>
<dbReference type="InterPro" id="IPR017937">
    <property type="entry name" value="Thioredoxin_CS"/>
</dbReference>
<dbReference type="PRINTS" id="PR00421">
    <property type="entry name" value="THIOREDOXIN"/>
</dbReference>
<evidence type="ECO:0000256" key="2">
    <source>
        <dbReference type="ARBA" id="ARBA00022448"/>
    </source>
</evidence>
<dbReference type="PROSITE" id="PS51352">
    <property type="entry name" value="THIOREDOXIN_2"/>
    <property type="match status" value="1"/>
</dbReference>
<protein>
    <recommendedName>
        <fullName evidence="6">Thioredoxin domain-containing protein</fullName>
    </recommendedName>
</protein>
<evidence type="ECO:0000313" key="7">
    <source>
        <dbReference type="EnsemblMetazoa" id="XP_011403778.1"/>
    </source>
</evidence>
<evidence type="ECO:0000259" key="6">
    <source>
        <dbReference type="PROSITE" id="PS51352"/>
    </source>
</evidence>
<evidence type="ECO:0000256" key="5">
    <source>
        <dbReference type="ARBA" id="ARBA00023284"/>
    </source>
</evidence>
<evidence type="ECO:0000256" key="1">
    <source>
        <dbReference type="ARBA" id="ARBA00008987"/>
    </source>
</evidence>
<dbReference type="Proteomes" id="UP000007879">
    <property type="component" value="Unassembled WGS sequence"/>
</dbReference>
<comment type="similarity">
    <text evidence="1">Belongs to the thioredoxin family.</text>
</comment>
<dbReference type="Pfam" id="PF00085">
    <property type="entry name" value="Thioredoxin"/>
    <property type="match status" value="1"/>
</dbReference>